<keyword evidence="4 8" id="KW-0479">Metal-binding</keyword>
<keyword evidence="8" id="KW-0234">DNA repair</keyword>
<organism evidence="11 12">
    <name type="scientific">Scleroderma citrinum Foug A</name>
    <dbReference type="NCBI Taxonomy" id="1036808"/>
    <lineage>
        <taxon>Eukaryota</taxon>
        <taxon>Fungi</taxon>
        <taxon>Dikarya</taxon>
        <taxon>Basidiomycota</taxon>
        <taxon>Agaricomycotina</taxon>
        <taxon>Agaricomycetes</taxon>
        <taxon>Agaricomycetidae</taxon>
        <taxon>Boletales</taxon>
        <taxon>Sclerodermatineae</taxon>
        <taxon>Sclerodermataceae</taxon>
        <taxon>Scleroderma</taxon>
    </lineage>
</organism>
<evidence type="ECO:0000256" key="8">
    <source>
        <dbReference type="RuleBase" id="RU365033"/>
    </source>
</evidence>
<dbReference type="Pfam" id="PF21170">
    <property type="entry name" value="FAN1_TPR"/>
    <property type="match status" value="1"/>
</dbReference>
<dbReference type="Pfam" id="PF21315">
    <property type="entry name" value="FAN1_HTH"/>
    <property type="match status" value="1"/>
</dbReference>
<dbReference type="InterPro" id="IPR049125">
    <property type="entry name" value="FAN1-like_WH"/>
</dbReference>
<evidence type="ECO:0000313" key="11">
    <source>
        <dbReference type="EMBL" id="KIM62027.1"/>
    </source>
</evidence>
<dbReference type="EC" id="3.1.4.1" evidence="8"/>
<evidence type="ECO:0000259" key="10">
    <source>
        <dbReference type="SMART" id="SM00990"/>
    </source>
</evidence>
<dbReference type="HOGENOM" id="CLU_005116_0_0_1"/>
<evidence type="ECO:0000256" key="5">
    <source>
        <dbReference type="ARBA" id="ARBA00022801"/>
    </source>
</evidence>
<reference evidence="12" key="2">
    <citation type="submission" date="2015-01" db="EMBL/GenBank/DDBJ databases">
        <title>Evolutionary Origins and Diversification of the Mycorrhizal Mutualists.</title>
        <authorList>
            <consortium name="DOE Joint Genome Institute"/>
            <consortium name="Mycorrhizal Genomics Consortium"/>
            <person name="Kohler A."/>
            <person name="Kuo A."/>
            <person name="Nagy L.G."/>
            <person name="Floudas D."/>
            <person name="Copeland A."/>
            <person name="Barry K.W."/>
            <person name="Cichocki N."/>
            <person name="Veneault-Fourrey C."/>
            <person name="LaButti K."/>
            <person name="Lindquist E.A."/>
            <person name="Lipzen A."/>
            <person name="Lundell T."/>
            <person name="Morin E."/>
            <person name="Murat C."/>
            <person name="Riley R."/>
            <person name="Ohm R."/>
            <person name="Sun H."/>
            <person name="Tunlid A."/>
            <person name="Henrissat B."/>
            <person name="Grigoriev I.V."/>
            <person name="Hibbett D.S."/>
            <person name="Martin F."/>
        </authorList>
    </citation>
    <scope>NUCLEOTIDE SEQUENCE [LARGE SCALE GENOMIC DNA]</scope>
    <source>
        <strain evidence="12">Foug A</strain>
    </source>
</reference>
<dbReference type="GO" id="GO:0017108">
    <property type="term" value="F:5'-flap endonuclease activity"/>
    <property type="evidence" value="ECO:0007669"/>
    <property type="project" value="TreeGrafter"/>
</dbReference>
<evidence type="ECO:0000256" key="6">
    <source>
        <dbReference type="ARBA" id="ARBA00022842"/>
    </source>
</evidence>
<dbReference type="GO" id="GO:0070336">
    <property type="term" value="F:flap-structured DNA binding"/>
    <property type="evidence" value="ECO:0007669"/>
    <property type="project" value="TreeGrafter"/>
</dbReference>
<feature type="compositionally biased region" description="Basic residues" evidence="9">
    <location>
        <begin position="860"/>
        <end position="870"/>
    </location>
</feature>
<comment type="subcellular location">
    <subcellularLocation>
        <location evidence="8">Nucleus</location>
    </subcellularLocation>
</comment>
<dbReference type="PANTHER" id="PTHR15749:SF4">
    <property type="entry name" value="FANCONI-ASSOCIATED NUCLEASE 1"/>
    <property type="match status" value="1"/>
</dbReference>
<dbReference type="STRING" id="1036808.A0A0C3AAU9"/>
<dbReference type="InterPro" id="IPR014883">
    <property type="entry name" value="VRR_NUC"/>
</dbReference>
<keyword evidence="5 8" id="KW-0378">Hydrolase</keyword>
<comment type="similarity">
    <text evidence="2 8">Belongs to the FAN1 family.</text>
</comment>
<feature type="region of interest" description="Disordered" evidence="9">
    <location>
        <begin position="859"/>
        <end position="903"/>
    </location>
</feature>
<evidence type="ECO:0000256" key="4">
    <source>
        <dbReference type="ARBA" id="ARBA00022723"/>
    </source>
</evidence>
<comment type="cofactor">
    <cofactor evidence="8">
        <name>Mg(2+)</name>
        <dbReference type="ChEBI" id="CHEBI:18420"/>
    </cofactor>
    <cofactor evidence="8">
        <name>Mn(2+)</name>
        <dbReference type="ChEBI" id="CHEBI:29035"/>
    </cofactor>
</comment>
<keyword evidence="8" id="KW-0539">Nucleus</keyword>
<evidence type="ECO:0000256" key="9">
    <source>
        <dbReference type="SAM" id="MobiDB-lite"/>
    </source>
</evidence>
<dbReference type="GO" id="GO:0008409">
    <property type="term" value="F:5'-3' exonuclease activity"/>
    <property type="evidence" value="ECO:0007669"/>
    <property type="project" value="TreeGrafter"/>
</dbReference>
<dbReference type="OrthoDB" id="76364at2759"/>
<keyword evidence="12" id="KW-1185">Reference proteome</keyword>
<dbReference type="InterPro" id="IPR011856">
    <property type="entry name" value="tRNA_endonuc-like_dom_sf"/>
</dbReference>
<dbReference type="CDD" id="cd22326">
    <property type="entry name" value="FAN1-like"/>
    <property type="match status" value="1"/>
</dbReference>
<dbReference type="InterPro" id="IPR049132">
    <property type="entry name" value="FAN1-like_euk"/>
</dbReference>
<dbReference type="GO" id="GO:0004528">
    <property type="term" value="F:phosphodiesterase I activity"/>
    <property type="evidence" value="ECO:0007669"/>
    <property type="project" value="UniProtKB-EC"/>
</dbReference>
<dbReference type="GO" id="GO:0046872">
    <property type="term" value="F:metal ion binding"/>
    <property type="evidence" value="ECO:0007669"/>
    <property type="project" value="UniProtKB-KW"/>
</dbReference>
<feature type="region of interest" description="Disordered" evidence="9">
    <location>
        <begin position="183"/>
        <end position="205"/>
    </location>
</feature>
<evidence type="ECO:0000256" key="3">
    <source>
        <dbReference type="ARBA" id="ARBA00022722"/>
    </source>
</evidence>
<dbReference type="Gene3D" id="3.40.1350.10">
    <property type="match status" value="1"/>
</dbReference>
<feature type="domain" description="VRR-NUC" evidence="10">
    <location>
        <begin position="737"/>
        <end position="853"/>
    </location>
</feature>
<reference evidence="11 12" key="1">
    <citation type="submission" date="2014-04" db="EMBL/GenBank/DDBJ databases">
        <authorList>
            <consortium name="DOE Joint Genome Institute"/>
            <person name="Kuo A."/>
            <person name="Kohler A."/>
            <person name="Nagy L.G."/>
            <person name="Floudas D."/>
            <person name="Copeland A."/>
            <person name="Barry K.W."/>
            <person name="Cichocki N."/>
            <person name="Veneault-Fourrey C."/>
            <person name="LaButti K."/>
            <person name="Lindquist E.A."/>
            <person name="Lipzen A."/>
            <person name="Lundell T."/>
            <person name="Morin E."/>
            <person name="Murat C."/>
            <person name="Sun H."/>
            <person name="Tunlid A."/>
            <person name="Henrissat B."/>
            <person name="Grigoriev I.V."/>
            <person name="Hibbett D.S."/>
            <person name="Martin F."/>
            <person name="Nordberg H.P."/>
            <person name="Cantor M.N."/>
            <person name="Hua S.X."/>
        </authorList>
    </citation>
    <scope>NUCLEOTIDE SEQUENCE [LARGE SCALE GENOMIC DNA]</scope>
    <source>
        <strain evidence="11 12">Foug A</strain>
    </source>
</reference>
<gene>
    <name evidence="11" type="ORF">SCLCIDRAFT_15892</name>
</gene>
<name>A0A0C3AAU9_9AGAM</name>
<dbReference type="EMBL" id="KN822045">
    <property type="protein sequence ID" value="KIM62027.1"/>
    <property type="molecule type" value="Genomic_DNA"/>
</dbReference>
<sequence length="903" mass="102313">MPLSAISVNSLVFSGGDPLSEDDSIIVDSLDRSQGGLCQGPSTPQVEQDKPSKQHVSIYVRVFEEMLNTVLQYESHLFEEEEIYLFSKFANLSYNARFLVVRLLLRKPATWYRLDNLKYENELGGSDAIIAAIDEICETRPDSPGVIQDLKEEREVIDLTLDDKLSQSAEPISEDAHNLTVLDRSGNSDTLDTAPGKKSNTLAESENEMDLETLLDCLKTDELRSIAKKFQLKPNGTKKDIIAAMLRAASSQSTLAFLTTGKRQLRHGGSTAYIQTTLPFGKEQKMESQLERLREVTHQLLVKCVRINSTFYDLVQRTNLVFFRLTQYSSELLVTALLPRFKKRAYPGYEFIRSKDIWRTRQDLLKYEEALILEGRVDAILAGKISPDSHEYAASTLHTPVKSESAKGSPKEMVHTLLGEDGAVEVKHESSRFRNARLVKGIFENIYPYWQALLNTKPEEQRSYGLERFESGHVLTRIVCKGSYVLGILGEYQRELDVLDSLISQNRWRRGWRGRWHERRALILSTHFPQNQDITERALTAVIEALEDPDTHIVYRSKLQRRLVRLEKRLKLSLDDCHTSDAKLASAKEVSFVAIRRRHRAASLKLDRIGRNKSRTPTPRPNHGLEHYYKATTTPVKSEAGENREKRSGKTIWVGRDGEELTVEALALQRYEEQGYKGIHCETRIIVMLFGLLFWDVIFAPIPGTFETPYQTAPLDIAEDSFYHSRKDLIETRLSEIQNGKAADIIVRVDRTHRASGTWCVGVQWDLLSSEDLVDIVKCIGGDSLSVICRVLCEDYGARLSGGPDLFLWNAKDHTCKFVEVKGPGDTLQENQKVWIDVLLSAPVPVEICRVVENDEMANKRGKPRQKRQKLVVDDQDSQGRNDPAEWGGGDDALPPALDLSSK</sequence>
<keyword evidence="6 8" id="KW-0460">Magnesium</keyword>
<dbReference type="InParanoid" id="A0A0C3AAU9"/>
<dbReference type="GO" id="GO:0036297">
    <property type="term" value="P:interstrand cross-link repair"/>
    <property type="evidence" value="ECO:0007669"/>
    <property type="project" value="InterPro"/>
</dbReference>
<dbReference type="GO" id="GO:0005634">
    <property type="term" value="C:nucleus"/>
    <property type="evidence" value="ECO:0007669"/>
    <property type="project" value="UniProtKB-SubCell"/>
</dbReference>
<comment type="function">
    <text evidence="8">Nuclease required for the repair of DNA interstrand cross-links (ICL). Acts as a 5'-3' exonuclease that anchors at a cut end of DNA and cleaves DNA successively at every third nucleotide, allowing to excise an ICL from one strand through flanking incisions.</text>
</comment>
<dbReference type="AlphaFoldDB" id="A0A0C3AAU9"/>
<dbReference type="Pfam" id="PF08774">
    <property type="entry name" value="VRR_NUC"/>
    <property type="match status" value="1"/>
</dbReference>
<dbReference type="InterPro" id="IPR033315">
    <property type="entry name" value="Fan1-like"/>
</dbReference>
<keyword evidence="3 8" id="KW-0540">Nuclease</keyword>
<dbReference type="Proteomes" id="UP000053989">
    <property type="component" value="Unassembled WGS sequence"/>
</dbReference>
<evidence type="ECO:0000256" key="1">
    <source>
        <dbReference type="ARBA" id="ARBA00000983"/>
    </source>
</evidence>
<protein>
    <recommendedName>
        <fullName evidence="8">Fanconi-associated nuclease</fullName>
        <ecNumber evidence="8">3.1.4.1</ecNumber>
    </recommendedName>
</protein>
<evidence type="ECO:0000256" key="2">
    <source>
        <dbReference type="ARBA" id="ARBA00005533"/>
    </source>
</evidence>
<dbReference type="InterPro" id="IPR049126">
    <property type="entry name" value="FAN1-like_TPR"/>
</dbReference>
<keyword evidence="7 8" id="KW-0464">Manganese</keyword>
<comment type="catalytic activity">
    <reaction evidence="1 8">
        <text>Hydrolytically removes 5'-nucleotides successively from the 3'-hydroxy termini of 3'-hydroxy-terminated oligonucleotides.</text>
        <dbReference type="EC" id="3.1.4.1"/>
    </reaction>
</comment>
<proteinExistence type="inferred from homology"/>
<evidence type="ECO:0000313" key="12">
    <source>
        <dbReference type="Proteomes" id="UP000053989"/>
    </source>
</evidence>
<dbReference type="PANTHER" id="PTHR15749">
    <property type="entry name" value="FANCONI-ASSOCIATED NUCLEASE 1"/>
    <property type="match status" value="1"/>
</dbReference>
<keyword evidence="8" id="KW-0227">DNA damage</keyword>
<dbReference type="FunCoup" id="A0A0C3AAU9">
    <property type="interactions" value="309"/>
</dbReference>
<evidence type="ECO:0000256" key="7">
    <source>
        <dbReference type="ARBA" id="ARBA00023211"/>
    </source>
</evidence>
<dbReference type="SMART" id="SM00990">
    <property type="entry name" value="VRR_NUC"/>
    <property type="match status" value="1"/>
</dbReference>
<accession>A0A0C3AAU9</accession>